<organism evidence="18 19">
    <name type="scientific">Lagenidium giganteum</name>
    <dbReference type="NCBI Taxonomy" id="4803"/>
    <lineage>
        <taxon>Eukaryota</taxon>
        <taxon>Sar</taxon>
        <taxon>Stramenopiles</taxon>
        <taxon>Oomycota</taxon>
        <taxon>Peronosporomycetes</taxon>
        <taxon>Pythiales</taxon>
        <taxon>Pythiaceae</taxon>
    </lineage>
</organism>
<feature type="domain" description="Voltage-dependent L-type calcium channel IQ-associated" evidence="17">
    <location>
        <begin position="1948"/>
        <end position="1982"/>
    </location>
</feature>
<feature type="transmembrane region" description="Helical" evidence="15">
    <location>
        <begin position="1711"/>
        <end position="1732"/>
    </location>
</feature>
<keyword evidence="8 15" id="KW-0472">Membrane</keyword>
<feature type="domain" description="Ion transport" evidence="16">
    <location>
        <begin position="407"/>
        <end position="778"/>
    </location>
</feature>
<feature type="transmembrane region" description="Helical" evidence="15">
    <location>
        <begin position="1043"/>
        <end position="1065"/>
    </location>
</feature>
<dbReference type="PANTHER" id="PTHR10037:SF62">
    <property type="entry name" value="SODIUM CHANNEL PROTEIN 60E"/>
    <property type="match status" value="1"/>
</dbReference>
<feature type="compositionally biased region" description="Polar residues" evidence="14">
    <location>
        <begin position="348"/>
        <end position="360"/>
    </location>
</feature>
<dbReference type="Gene3D" id="1.10.238.10">
    <property type="entry name" value="EF-hand"/>
    <property type="match status" value="1"/>
</dbReference>
<evidence type="ECO:0000256" key="14">
    <source>
        <dbReference type="SAM" id="MobiDB-lite"/>
    </source>
</evidence>
<proteinExistence type="inferred from homology"/>
<keyword evidence="2" id="KW-0813">Transport</keyword>
<keyword evidence="5 13" id="KW-0851">Voltage-gated channel</keyword>
<dbReference type="Pfam" id="PF00520">
    <property type="entry name" value="Ion_trans"/>
    <property type="match status" value="4"/>
</dbReference>
<dbReference type="GO" id="GO:0005891">
    <property type="term" value="C:voltage-gated calcium channel complex"/>
    <property type="evidence" value="ECO:0007669"/>
    <property type="project" value="InterPro"/>
</dbReference>
<reference evidence="18" key="1">
    <citation type="submission" date="2022-11" db="EMBL/GenBank/DDBJ databases">
        <authorList>
            <person name="Morgan W.R."/>
            <person name="Tartar A."/>
        </authorList>
    </citation>
    <scope>NUCLEOTIDE SEQUENCE</scope>
    <source>
        <strain evidence="18">ARSEF 373</strain>
    </source>
</reference>
<keyword evidence="6 15" id="KW-1133">Transmembrane helix</keyword>
<evidence type="ECO:0000256" key="6">
    <source>
        <dbReference type="ARBA" id="ARBA00022989"/>
    </source>
</evidence>
<keyword evidence="4" id="KW-0677">Repeat</keyword>
<dbReference type="FunFam" id="1.20.120.350:FF:000009">
    <property type="entry name" value="Voltage-dependent T-type calcium channel subunit alpha"/>
    <property type="match status" value="1"/>
</dbReference>
<protein>
    <submittedName>
        <fullName evidence="18">Uncharacterized protein</fullName>
    </submittedName>
</protein>
<dbReference type="InterPro" id="IPR031649">
    <property type="entry name" value="GPHH_dom"/>
</dbReference>
<sequence length="2109" mass="237350">MTQQDLLSEAARDADDAERASEMMLEILQEYVRAEQAHAQRLQAICTRLDQLAPIQAPASDEGRAGAAMVALDCVTTFMARCSQAHRQLSENLLADLCDEWQRHIDMDKQRVYERLPEKEALDATYEQEKQAYSRAHSNFVNSFNEACTALADAVQGGVSIESIQNYQQDSTTEDRPEDPRQACCNAYMQLNKTHVGRARLYASLRQEYSCILNSCISRMHGTVRKVAIHISSLTSNIQYDATQLFELADSSQPRVMQDNSAVDLIEPAYTESSISTPPGSETITLEHLVSRNFPAETNPVESPDRRDTSRVEPESFPHLTRVARKDAPLELSRLRNMESPPLDANPDQATQASNETASNVNKHRTLVDKKRSIIIGRKRISSEKSLGCFAIDHPLRKLCIQVSTSRFFDTFIILTIMANSAILGLADYTVVDDHLNPNATGIAFINNTLVPNVISLQNTIINHSEAPFTAIFTAECIIKIIALGFSKGKGAYLRDSWNVLDFFVVVSSLVSILPNMPNVSAIRTIRVLRPLRSLSVIPGMRRLITALLKALPALGNVVILQFFVFVIFGILGIQLFVGAMNQRCRTTNFPVKLELNSTGGPIWPPSPEYLATLSNNATPYKCIDGPNLDVPDNDTAKFNQTSSPWRTPQPCFWPVNEDDTNLCTATEQPGNHKCLSNEICGSNFDVYGNPRFNLKRAMNHPLYNSNLNYGYTSFDNIFYAFFAIFQSITTAGWTSIMYELMDSWTPVVSAMYFVVLIVFGSMFVMNLTVAVISDEFNIDDEIKAPVKKPVPANKNGVDGTQKPKARYPFFYKIVSDPYFTSCVMIAIAANTTILSLDHYPMSEEYSTNLEMINFGLSTIFLLEMVLKLIGLGFKEYAKDRFNLFDAFIVTMGLLETIASPPTFLIPSAAGASKYKKGPVSALRSFRLFRVFKLARNWRSLREMLELIGRAVMSIANFAVLLFIFIYIYALIGLQFFGNSMHFDDEGYPINDVSPEFFTATVPRANFDTILVAFVTVFQIITLDNWNNILYDGVRGNGFGAAAYFFSLVIMGNFILMNLFLALLLDNFSTTEEDPKEKEDDMKNLARRMATMKVVPINDVSEKKLSAPNSAFDVRRGSRAVTMSTLHENGDADDADDAMAKQVTNLDDLMKEMPVSKTKRLLVPTLNIGSQRRLDLGVSVGAPSSTPNELALTPNTATLLKGNMIAVETIEPSDDTAKTDREDYSTGVPLKDQVVMSNSKWSWVMRKLEPVVAKVCKVIGISNEDEDTDDSRLPEKGRSLYIFSSQNRIRQFCFTVVRHSLFDSFILVLITLSSLSLALDNPLRDPHADFAVFLRAMDSVFTVIFLVEMTMKIIAYGLVLHKRAYLRNNWNILDCVIVIISVLMMVTDALAGENNLSTKKLHSLRSLRSLRAFRPLRMISRRPGLKLVVNALFEAIPSVLNVMFVCMLIYLMFSIIAVNYLKGTMRSCDQNTLTNLTSDQVSFLTNPLPWIDTTDDQQSWFIKNASCVGFPHNSTSPALNAGEANGTWTPTSRYICECFNGTWDHVIYEHFDNVAWAMMTFFEMSTTENWDLIMWAAVDVVDVDMQPVQNNQMLWTLFFVAFMLIGGFFVVNLLVGVIIDNFNRMKDALGGDFLLTPEQKKWIEAQKTASRVGPIRVPKPPKNPYRRFIFFQIRKPWFEWFIMLCILGNTIIMSFVYVGQSETQEAIVDKMNMVFAGIFTAESVAKIIAFGVAYFEETWNQFDFFVVVATIASTIIEAVTGTNVRTLVMIVRVIRVTRILRLVKASKSVRQILMTLYISLPGLSNIMSILILMLFIYATMGVQMFAKIKLHDNIDTHGNFQDFGTAMLFLFRVTTGESWDFCMHDFAKRTKDCDDDPEYDPTVCGFNNFEGCTPINGCGTGIAYAYFNSFTLLVSYVMLNLTIAVILEGFSQSVEDEEPLFEPELLSEFQLKWADIDPRATGYVKVTRLTVLVNILNAPLGKAGITAFSRVSFISYMHDLRLPIYEGETVYFKDVLLAMTREMVKETVASDPNALANVEPPVDDEPDRLRLDFFAHQYFAVCTIQRSVSDWLRTKRALEAQYMEEYKNKIKKPSGRPKKVRDARVYSVG</sequence>
<feature type="binding site" evidence="11">
    <location>
        <position position="658"/>
    </location>
    <ligand>
        <name>Ca(2+)</name>
        <dbReference type="ChEBI" id="CHEBI:29108"/>
    </ligand>
</feature>
<comment type="caution">
    <text evidence="18">The sequence shown here is derived from an EMBL/GenBank/DDBJ whole genome shotgun (WGS) entry which is preliminary data.</text>
</comment>
<feature type="transmembrane region" description="Helical" evidence="15">
    <location>
        <begin position="1372"/>
        <end position="1391"/>
    </location>
</feature>
<feature type="transmembrane region" description="Helical" evidence="15">
    <location>
        <begin position="1594"/>
        <end position="1619"/>
    </location>
</feature>
<evidence type="ECO:0000259" key="16">
    <source>
        <dbReference type="Pfam" id="PF00520"/>
    </source>
</evidence>
<evidence type="ECO:0000256" key="1">
    <source>
        <dbReference type="ARBA" id="ARBA00004141"/>
    </source>
</evidence>
<dbReference type="Gene3D" id="1.10.287.70">
    <property type="match status" value="4"/>
</dbReference>
<evidence type="ECO:0000256" key="12">
    <source>
        <dbReference type="PIRSR" id="PIRSR602077-3"/>
    </source>
</evidence>
<dbReference type="GO" id="GO:0005245">
    <property type="term" value="F:voltage-gated calcium channel activity"/>
    <property type="evidence" value="ECO:0007669"/>
    <property type="project" value="InterPro"/>
</dbReference>
<feature type="transmembrane region" description="Helical" evidence="15">
    <location>
        <begin position="751"/>
        <end position="774"/>
    </location>
</feature>
<feature type="binding site" evidence="11">
    <location>
        <position position="1568"/>
    </location>
    <ligand>
        <name>Ca(2+)</name>
        <dbReference type="ChEBI" id="CHEBI:29108"/>
    </ligand>
</feature>
<keyword evidence="7" id="KW-0406">Ion transport</keyword>
<feature type="transmembrane region" description="Helical" evidence="15">
    <location>
        <begin position="1680"/>
        <end position="1699"/>
    </location>
</feature>
<dbReference type="InterPro" id="IPR027267">
    <property type="entry name" value="AH/BAR_dom_sf"/>
</dbReference>
<evidence type="ECO:0000256" key="11">
    <source>
        <dbReference type="PIRSR" id="PIRSR602077-1"/>
    </source>
</evidence>
<dbReference type="SUPFAM" id="SSF103657">
    <property type="entry name" value="BAR/IMD domain-like"/>
    <property type="match status" value="1"/>
</dbReference>
<evidence type="ECO:0000256" key="8">
    <source>
        <dbReference type="ARBA" id="ARBA00023136"/>
    </source>
</evidence>
<dbReference type="Gene3D" id="1.20.1270.60">
    <property type="entry name" value="Arfaptin homology (AH) domain/BAR domain"/>
    <property type="match status" value="1"/>
</dbReference>
<feature type="region of interest" description="Disordered" evidence="14">
    <location>
        <begin position="294"/>
        <end position="315"/>
    </location>
</feature>
<dbReference type="Pfam" id="PF16905">
    <property type="entry name" value="GPHH"/>
    <property type="match status" value="1"/>
</dbReference>
<feature type="compositionally biased region" description="Basic and acidic residues" evidence="14">
    <location>
        <begin position="303"/>
        <end position="315"/>
    </location>
</feature>
<feature type="glycosylation site" description="N-linked (GlcNAc...) asparagine" evidence="12">
    <location>
        <position position="617"/>
    </location>
</feature>
<feature type="transmembrane region" description="Helical" evidence="15">
    <location>
        <begin position="718"/>
        <end position="739"/>
    </location>
</feature>
<evidence type="ECO:0000256" key="7">
    <source>
        <dbReference type="ARBA" id="ARBA00023065"/>
    </source>
</evidence>
<keyword evidence="11 13" id="KW-0106">Calcium</keyword>
<feature type="transmembrane region" description="Helical" evidence="15">
    <location>
        <begin position="558"/>
        <end position="578"/>
    </location>
</feature>
<evidence type="ECO:0000256" key="4">
    <source>
        <dbReference type="ARBA" id="ARBA00022737"/>
    </source>
</evidence>
<feature type="region of interest" description="Disordered" evidence="14">
    <location>
        <begin position="338"/>
        <end position="360"/>
    </location>
</feature>
<comment type="similarity">
    <text evidence="13">Belongs to the calcium channel alpha-1 subunit (TC 1.A.1.11) family.</text>
</comment>
<evidence type="ECO:0000256" key="3">
    <source>
        <dbReference type="ARBA" id="ARBA00022692"/>
    </source>
</evidence>
<dbReference type="EMBL" id="DAKRPA010000247">
    <property type="protein sequence ID" value="DAZ94512.1"/>
    <property type="molecule type" value="Genomic_DNA"/>
</dbReference>
<feature type="transmembrane region" description="Helical" evidence="15">
    <location>
        <begin position="852"/>
        <end position="870"/>
    </location>
</feature>
<evidence type="ECO:0000259" key="17">
    <source>
        <dbReference type="Pfam" id="PF16905"/>
    </source>
</evidence>
<feature type="transmembrane region" description="Helical" evidence="15">
    <location>
        <begin position="1744"/>
        <end position="1771"/>
    </location>
</feature>
<keyword evidence="11" id="KW-0479">Metal-binding</keyword>
<name>A0AAV2YMH4_9STRA</name>
<comment type="subcellular location">
    <subcellularLocation>
        <location evidence="1 13">Membrane</location>
        <topology evidence="1 13">Multi-pass membrane protein</topology>
    </subcellularLocation>
</comment>
<feature type="transmembrane region" description="Helical" evidence="15">
    <location>
        <begin position="810"/>
        <end position="832"/>
    </location>
</feature>
<reference evidence="18" key="2">
    <citation type="journal article" date="2023" name="Microbiol Resour">
        <title>Decontamination and Annotation of the Draft Genome Sequence of the Oomycete Lagenidium giganteum ARSEF 373.</title>
        <authorList>
            <person name="Morgan W.R."/>
            <person name="Tartar A."/>
        </authorList>
    </citation>
    <scope>NUCLEOTIDE SEQUENCE</scope>
    <source>
        <strain evidence="18">ARSEF 373</strain>
    </source>
</reference>
<dbReference type="CDD" id="cd13433">
    <property type="entry name" value="Na_channel_gate"/>
    <property type="match status" value="1"/>
</dbReference>
<evidence type="ECO:0000256" key="9">
    <source>
        <dbReference type="ARBA" id="ARBA00023180"/>
    </source>
</evidence>
<keyword evidence="3 15" id="KW-0812">Transmembrane</keyword>
<dbReference type="InterPro" id="IPR044564">
    <property type="entry name" value="Na_chnl_inactivation_gate"/>
</dbReference>
<feature type="domain" description="Ion transport" evidence="16">
    <location>
        <begin position="818"/>
        <end position="1073"/>
    </location>
</feature>
<keyword evidence="13" id="KW-0107">Calcium channel</keyword>
<dbReference type="SUPFAM" id="SSF81324">
    <property type="entry name" value="Voltage-gated potassium channels"/>
    <property type="match status" value="4"/>
</dbReference>
<evidence type="ECO:0000256" key="5">
    <source>
        <dbReference type="ARBA" id="ARBA00022882"/>
    </source>
</evidence>
<dbReference type="GO" id="GO:0005248">
    <property type="term" value="F:voltage-gated sodium channel activity"/>
    <property type="evidence" value="ECO:0007669"/>
    <property type="project" value="TreeGrafter"/>
</dbReference>
<feature type="transmembrane region" description="Helical" evidence="15">
    <location>
        <begin position="1792"/>
        <end position="1818"/>
    </location>
</feature>
<dbReference type="GO" id="GO:0001518">
    <property type="term" value="C:voltage-gated sodium channel complex"/>
    <property type="evidence" value="ECO:0007669"/>
    <property type="project" value="TreeGrafter"/>
</dbReference>
<evidence type="ECO:0000256" key="15">
    <source>
        <dbReference type="SAM" id="Phobius"/>
    </source>
</evidence>
<dbReference type="Gene3D" id="1.20.120.350">
    <property type="entry name" value="Voltage-gated potassium channels. Chain C"/>
    <property type="match status" value="4"/>
</dbReference>
<accession>A0AAV2YMH4</accession>
<feature type="domain" description="Ion transport" evidence="16">
    <location>
        <begin position="1676"/>
        <end position="1936"/>
    </location>
</feature>
<feature type="domain" description="Ion transport" evidence="16">
    <location>
        <begin position="1299"/>
        <end position="1627"/>
    </location>
</feature>
<keyword evidence="10" id="KW-0407">Ion channel</keyword>
<evidence type="ECO:0000256" key="10">
    <source>
        <dbReference type="ARBA" id="ARBA00023303"/>
    </source>
</evidence>
<feature type="transmembrane region" description="Helical" evidence="15">
    <location>
        <begin position="1339"/>
        <end position="1360"/>
    </location>
</feature>
<keyword evidence="13" id="KW-0109">Calcium transport</keyword>
<keyword evidence="19" id="KW-1185">Reference proteome</keyword>
<gene>
    <name evidence="18" type="ORF">N0F65_011865</name>
</gene>
<feature type="transmembrane region" description="Helical" evidence="15">
    <location>
        <begin position="1439"/>
        <end position="1461"/>
    </location>
</feature>
<dbReference type="PRINTS" id="PR00167">
    <property type="entry name" value="CACHANNEL"/>
</dbReference>
<evidence type="ECO:0000313" key="19">
    <source>
        <dbReference type="Proteomes" id="UP001146120"/>
    </source>
</evidence>
<dbReference type="InterPro" id="IPR043203">
    <property type="entry name" value="VGCC_Ca_Na"/>
</dbReference>
<feature type="transmembrane region" description="Helical" evidence="15">
    <location>
        <begin position="947"/>
        <end position="972"/>
    </location>
</feature>
<dbReference type="InterPro" id="IPR027359">
    <property type="entry name" value="Volt_channel_dom_sf"/>
</dbReference>
<evidence type="ECO:0000313" key="18">
    <source>
        <dbReference type="EMBL" id="DAZ94512.1"/>
    </source>
</evidence>
<evidence type="ECO:0000256" key="2">
    <source>
        <dbReference type="ARBA" id="ARBA00022448"/>
    </source>
</evidence>
<evidence type="ECO:0000256" key="13">
    <source>
        <dbReference type="RuleBase" id="RU003808"/>
    </source>
</evidence>
<dbReference type="GO" id="GO:0046872">
    <property type="term" value="F:metal ion binding"/>
    <property type="evidence" value="ECO:0007669"/>
    <property type="project" value="UniProtKB-KW"/>
</dbReference>
<dbReference type="Proteomes" id="UP001146120">
    <property type="component" value="Unassembled WGS sequence"/>
</dbReference>
<dbReference type="InterPro" id="IPR005821">
    <property type="entry name" value="Ion_trans_dom"/>
</dbReference>
<keyword evidence="9 12" id="KW-0325">Glycoprotein</keyword>
<dbReference type="InterPro" id="IPR002077">
    <property type="entry name" value="VDCCAlpha1"/>
</dbReference>
<dbReference type="PANTHER" id="PTHR10037">
    <property type="entry name" value="VOLTAGE-GATED CATION CHANNEL CALCIUM AND SODIUM"/>
    <property type="match status" value="1"/>
</dbReference>
<feature type="transmembrane region" description="Helical" evidence="15">
    <location>
        <begin position="1300"/>
        <end position="1319"/>
    </location>
</feature>